<dbReference type="Pfam" id="PF10408">
    <property type="entry name" value="Ufd2P_core"/>
    <property type="match status" value="1"/>
</dbReference>
<comment type="subcellular location">
    <subcellularLocation>
        <location evidence="2">Cytoplasm</location>
    </subcellularLocation>
    <subcellularLocation>
        <location evidence="1">Nucleus</location>
    </subcellularLocation>
</comment>
<evidence type="ECO:0000256" key="3">
    <source>
        <dbReference type="ARBA" id="ARBA00004906"/>
    </source>
</evidence>
<keyword evidence="5" id="KW-0963">Cytoplasm</keyword>
<accession>A0A7S3ST26</accession>
<dbReference type="AlphaFoldDB" id="A0A7S3ST26"/>
<name>A0A7S3ST26_EMIHU</name>
<dbReference type="InterPro" id="IPR013083">
    <property type="entry name" value="Znf_RING/FYVE/PHD"/>
</dbReference>
<feature type="compositionally biased region" description="Polar residues" evidence="10">
    <location>
        <begin position="1081"/>
        <end position="1091"/>
    </location>
</feature>
<keyword evidence="9" id="KW-0175">Coiled coil</keyword>
<evidence type="ECO:0000256" key="1">
    <source>
        <dbReference type="ARBA" id="ARBA00004123"/>
    </source>
</evidence>
<dbReference type="GO" id="GO:0000151">
    <property type="term" value="C:ubiquitin ligase complex"/>
    <property type="evidence" value="ECO:0007669"/>
    <property type="project" value="InterPro"/>
</dbReference>
<feature type="coiled-coil region" evidence="9">
    <location>
        <begin position="482"/>
        <end position="534"/>
    </location>
</feature>
<feature type="region of interest" description="Disordered" evidence="10">
    <location>
        <begin position="992"/>
        <end position="1105"/>
    </location>
</feature>
<dbReference type="PANTHER" id="PTHR13931">
    <property type="entry name" value="UBIQUITINATION FACTOR E4"/>
    <property type="match status" value="1"/>
</dbReference>
<organism evidence="12">
    <name type="scientific">Emiliania huxleyi</name>
    <name type="common">Coccolithophore</name>
    <name type="synonym">Pontosphaera huxleyi</name>
    <dbReference type="NCBI Taxonomy" id="2903"/>
    <lineage>
        <taxon>Eukaryota</taxon>
        <taxon>Haptista</taxon>
        <taxon>Haptophyta</taxon>
        <taxon>Prymnesiophyceae</taxon>
        <taxon>Isochrysidales</taxon>
        <taxon>Noelaerhabdaceae</taxon>
        <taxon>Emiliania</taxon>
    </lineage>
</organism>
<evidence type="ECO:0000256" key="7">
    <source>
        <dbReference type="ARBA" id="ARBA00022786"/>
    </source>
</evidence>
<dbReference type="GO" id="GO:0005634">
    <property type="term" value="C:nucleus"/>
    <property type="evidence" value="ECO:0007669"/>
    <property type="project" value="UniProtKB-SubCell"/>
</dbReference>
<evidence type="ECO:0000259" key="11">
    <source>
        <dbReference type="PROSITE" id="PS51698"/>
    </source>
</evidence>
<evidence type="ECO:0000313" key="12">
    <source>
        <dbReference type="EMBL" id="CAE0563114.1"/>
    </source>
</evidence>
<keyword evidence="7" id="KW-0833">Ubl conjugation pathway</keyword>
<reference evidence="12" key="1">
    <citation type="submission" date="2021-01" db="EMBL/GenBank/DDBJ databases">
        <authorList>
            <person name="Corre E."/>
            <person name="Pelletier E."/>
            <person name="Niang G."/>
            <person name="Scheremetjew M."/>
            <person name="Finn R."/>
            <person name="Kale V."/>
            <person name="Holt S."/>
            <person name="Cochrane G."/>
            <person name="Meng A."/>
            <person name="Brown T."/>
            <person name="Cohen L."/>
        </authorList>
    </citation>
    <scope>NUCLEOTIDE SEQUENCE</scope>
    <source>
        <strain evidence="12">379</strain>
    </source>
</reference>
<comment type="pathway">
    <text evidence="3">Protein modification; protein ubiquitination.</text>
</comment>
<evidence type="ECO:0000256" key="6">
    <source>
        <dbReference type="ARBA" id="ARBA00022679"/>
    </source>
</evidence>
<dbReference type="EMBL" id="HBIR01033139">
    <property type="protein sequence ID" value="CAE0563114.1"/>
    <property type="molecule type" value="Transcribed_RNA"/>
</dbReference>
<feature type="compositionally biased region" description="Low complexity" evidence="10">
    <location>
        <begin position="992"/>
        <end position="1006"/>
    </location>
</feature>
<dbReference type="InterPro" id="IPR019474">
    <property type="entry name" value="Ub_conjug_fac_E4_core"/>
</dbReference>
<keyword evidence="6" id="KW-0808">Transferase</keyword>
<keyword evidence="8" id="KW-0539">Nucleus</keyword>
<dbReference type="GO" id="GO:0000209">
    <property type="term" value="P:protein polyubiquitination"/>
    <property type="evidence" value="ECO:0007669"/>
    <property type="project" value="TreeGrafter"/>
</dbReference>
<evidence type="ECO:0000256" key="5">
    <source>
        <dbReference type="ARBA" id="ARBA00022490"/>
    </source>
</evidence>
<sequence>MAALLADDHDILSNVLRVSLPGVGVAGGDAAKAAASGTPLVPLPDLAQELITEAAGAPDPAAHWADLAARKSLFDRALVGRLSAGTSAPIIDYLVATYRRNGALRSKKPRVDEALAEILGYVSELCVSYTAIAALNPTMFPQPPAAEQEGVLRLLTALRSDDASTALPEKFLSKLVERMQEDGTLGDFAAPLFDKLAEEAATLSLLNPFAPTYRALLTLVREKPLGAAFAASGKFLPAGVKNGAALERSSLLGPFLAPSCFFPANSRVLSECFTELAQPQARENSFSSLRLALQMVQSALLATAKELLKNSDAKEPLLRLLAAFCTANADRAKQMFPFDEGDRVVRRLRPADPREPAPPESTVSADGTVVNVCAVLLTLCDGFTAPGHPAAAKIDTTYVLSRHRMPLDLEETRLCASPADVAHWLDPADATARTRYAAQEERAAEGESEPLVVSTAFGTVSEYFFLTMRAMHVGYLSSCSVLERLREDRKRVQQQVPVMEQQHQMLQASNPQMAAMMEQQLSSARAVVDDLKRAQLSYEAQLLDPQLLAMATRYYRLVARWLVGEARPPAEGLPLGASVPRRFAVLPMHFMEDVAAFLEHVFKLAPQYAFQQTGVDELRDFVTMMVTFLASPAYVRNPHLRAKFIHFLQQLVPHPDLPEGSRAPNERLTLVFAAHPLAQRHLAPALMNFFVDIEPLDIYVKPQYRAKTMAILDYFWTQPDYRAAIVGFASTTATGEDTNPRFVRFVNMLINDSIYSMDEALEKLIGIKKMQIEMEAPAWQQQPQRTRGEREAAHRQNEGHAGWFMKFCNDVMHMINYLSTDPDVCRTFLLPELCPRMASMLNHFLKQLVGPTCAELKVRDPEKYNFQPKTLLLKICTVLTRFAQHAEFTAAVVKDTRSYNPDNIRKAVRVLARGAAPTMAPQQLEALEAFLSRCESAKQEEVDAEAELGDIPDEFLDPITFEIMEDPVTMPTSGTVIDRPTIARLLSGGAASLSRGLSEPSPSAPVGAPPPHRRDGPLQPRQAHARDAGARRRPQGAHPRLPRLQAQGHRRGERRWRATDGARLTVRSRQASDSCSRHGPPTQSRSASCATSRAPGDARLRLPGRLTAADVRAEARSSREVGV</sequence>
<protein>
    <recommendedName>
        <fullName evidence="11">U-box domain-containing protein</fullName>
    </recommendedName>
</protein>
<dbReference type="SUPFAM" id="SSF57850">
    <property type="entry name" value="RING/U-box"/>
    <property type="match status" value="1"/>
</dbReference>
<dbReference type="GO" id="GO:0005737">
    <property type="term" value="C:cytoplasm"/>
    <property type="evidence" value="ECO:0007669"/>
    <property type="project" value="UniProtKB-SubCell"/>
</dbReference>
<evidence type="ECO:0000256" key="8">
    <source>
        <dbReference type="ARBA" id="ARBA00023242"/>
    </source>
</evidence>
<dbReference type="PANTHER" id="PTHR13931:SF2">
    <property type="entry name" value="UBIQUITIN CONJUGATION FACTOR E4 B"/>
    <property type="match status" value="1"/>
</dbReference>
<evidence type="ECO:0000256" key="10">
    <source>
        <dbReference type="SAM" id="MobiDB-lite"/>
    </source>
</evidence>
<gene>
    <name evidence="12" type="ORF">EHUX00137_LOCUS25791</name>
</gene>
<feature type="domain" description="U-box" evidence="11">
    <location>
        <begin position="950"/>
        <end position="982"/>
    </location>
</feature>
<dbReference type="UniPathway" id="UPA00143"/>
<dbReference type="Pfam" id="PF04564">
    <property type="entry name" value="U-box"/>
    <property type="match status" value="1"/>
</dbReference>
<evidence type="ECO:0000256" key="4">
    <source>
        <dbReference type="ARBA" id="ARBA00007434"/>
    </source>
</evidence>
<dbReference type="GO" id="GO:0036503">
    <property type="term" value="P:ERAD pathway"/>
    <property type="evidence" value="ECO:0007669"/>
    <property type="project" value="InterPro"/>
</dbReference>
<evidence type="ECO:0000256" key="9">
    <source>
        <dbReference type="SAM" id="Coils"/>
    </source>
</evidence>
<dbReference type="PROSITE" id="PS51698">
    <property type="entry name" value="U_BOX"/>
    <property type="match status" value="1"/>
</dbReference>
<proteinExistence type="inferred from homology"/>
<dbReference type="InterPro" id="IPR045132">
    <property type="entry name" value="UBE4"/>
</dbReference>
<dbReference type="InterPro" id="IPR003613">
    <property type="entry name" value="Ubox_domain"/>
</dbReference>
<dbReference type="GO" id="GO:0034450">
    <property type="term" value="F:ubiquitin-ubiquitin ligase activity"/>
    <property type="evidence" value="ECO:0007669"/>
    <property type="project" value="InterPro"/>
</dbReference>
<comment type="similarity">
    <text evidence="4">Belongs to the ubiquitin conjugation factor E4 family.</text>
</comment>
<evidence type="ECO:0000256" key="2">
    <source>
        <dbReference type="ARBA" id="ARBA00004496"/>
    </source>
</evidence>
<dbReference type="Gene3D" id="3.30.40.10">
    <property type="entry name" value="Zinc/RING finger domain, C3HC4 (zinc finger)"/>
    <property type="match status" value="1"/>
</dbReference>
<dbReference type="GO" id="GO:0006511">
    <property type="term" value="P:ubiquitin-dependent protein catabolic process"/>
    <property type="evidence" value="ECO:0007669"/>
    <property type="project" value="InterPro"/>
</dbReference>